<dbReference type="InterPro" id="IPR050218">
    <property type="entry name" value="LptD"/>
</dbReference>
<dbReference type="EMBL" id="BANC01000087">
    <property type="protein sequence ID" value="GAN81305.1"/>
    <property type="molecule type" value="Genomic_DNA"/>
</dbReference>
<evidence type="ECO:0000313" key="8">
    <source>
        <dbReference type="Proteomes" id="UP000032668"/>
    </source>
</evidence>
<dbReference type="Pfam" id="PF04453">
    <property type="entry name" value="LptD"/>
    <property type="match status" value="1"/>
</dbReference>
<keyword evidence="2 4" id="KW-0472">Membrane</keyword>
<comment type="similarity">
    <text evidence="4">Belongs to the LptD family.</text>
</comment>
<comment type="caution">
    <text evidence="7">The sequence shown here is derived from an EMBL/GenBank/DDBJ whole genome shotgun (WGS) entry which is preliminary data.</text>
</comment>
<comment type="subcellular location">
    <subcellularLocation>
        <location evidence="4">Cell outer membrane</location>
    </subcellularLocation>
</comment>
<keyword evidence="8" id="KW-1185">Reference proteome</keyword>
<evidence type="ECO:0000259" key="5">
    <source>
        <dbReference type="Pfam" id="PF03968"/>
    </source>
</evidence>
<proteinExistence type="inferred from homology"/>
<organism evidence="7 8">
    <name type="scientific">Acidocella aminolytica 101 = DSM 11237</name>
    <dbReference type="NCBI Taxonomy" id="1120923"/>
    <lineage>
        <taxon>Bacteria</taxon>
        <taxon>Pseudomonadati</taxon>
        <taxon>Pseudomonadota</taxon>
        <taxon>Alphaproteobacteria</taxon>
        <taxon>Acetobacterales</taxon>
        <taxon>Acidocellaceae</taxon>
        <taxon>Acidocella</taxon>
    </lineage>
</organism>
<dbReference type="OrthoDB" id="9760225at2"/>
<dbReference type="PANTHER" id="PTHR30189:SF1">
    <property type="entry name" value="LPS-ASSEMBLY PROTEIN LPTD"/>
    <property type="match status" value="1"/>
</dbReference>
<comment type="function">
    <text evidence="4">Involved in the assembly of lipopolysaccharide (LPS) at the surface of the outer membrane.</text>
</comment>
<reference evidence="7 8" key="1">
    <citation type="submission" date="2012-11" db="EMBL/GenBank/DDBJ databases">
        <title>Whole genome sequence of Acidocella aminolytica 101 = DSM 11237.</title>
        <authorList>
            <person name="Azuma Y."/>
            <person name="Higashiura N."/>
            <person name="Hirakawa H."/>
            <person name="Matsushita K."/>
        </authorList>
    </citation>
    <scope>NUCLEOTIDE SEQUENCE [LARGE SCALE GENOMIC DNA]</scope>
    <source>
        <strain evidence="8">101 / DSM 11237</strain>
    </source>
</reference>
<dbReference type="Pfam" id="PF03968">
    <property type="entry name" value="LptD_N"/>
    <property type="match status" value="1"/>
</dbReference>
<sequence length="740" mass="80939" precursor="true">MTRTGRILLLLASTCLGAPALAQSVGALVSGPAPSGNKNAPVSFTADSLTYDKTGNLIIASGHVTALQNGQTLHADKITINRKTNVVTASGHVALVQPGGETVYADHVVLSDNMKNAVMKFVAARLAENARIIANGARRYNGKIDELSKPVYSACNLCKSDPRSPPTWAIRATSATRDLEHKMIEFRNATLLLKGVPVFWLPYMTEPDPSVKRQTGLLIPSAGATSQLGAFAIIPYYITLGKSADLTLAPVLATKQGPALKADYRESFNHGYLDVKLSGGRDRGHFGNSIFANGTFDINNNWRTGFSFNRASNPQYLDDFSILPNASYLESNIYVEGFGAGSYARLDAQTYQGLVASVNQSELPIVAPYGQYHFVSQPDRLLGGTFRLNMNVFNVMRNVGTNTRRLAFIPSYSVPFMLPEGITGTARLQLDAAYYNADKLNQQPNYSTIQQSSIGRAQPYGAVMLRWPFIRSTAHWGSQLIEPIVQFVASPVTGISENYKIPNEDSLDLEFSTANLFALNRYPGIDRLEGGARVDYALHAAWYLPRGMTVDGLIGQSYRFHKDYVYLPASGLQDNVSDIVAGLEVAPTPWFNLAYHGRLSHKSFGNRMTDLAANFSTGPLNFSTGYLYTSTNPYALYDNTVQGQVINLDPPAAYFTSRKEITASVSTHFGPWSLSGGMQRNLETSQFDEINAAAGWQNDCFGVNLIFYKRYTSFNLDNGSTLVLLQFNFKTLGTVGFNAL</sequence>
<evidence type="ECO:0000256" key="2">
    <source>
        <dbReference type="ARBA" id="ARBA00023136"/>
    </source>
</evidence>
<dbReference type="STRING" id="1120923.SAMN02746095_01314"/>
<feature type="domain" description="LptD C-terminal" evidence="6">
    <location>
        <begin position="290"/>
        <end position="640"/>
    </location>
</feature>
<feature type="signal peptide" evidence="4">
    <location>
        <begin position="1"/>
        <end position="22"/>
    </location>
</feature>
<dbReference type="PANTHER" id="PTHR30189">
    <property type="entry name" value="LPS-ASSEMBLY PROTEIN"/>
    <property type="match status" value="1"/>
</dbReference>
<dbReference type="Gene3D" id="2.60.450.10">
    <property type="entry name" value="Lipopolysaccharide (LPS) transport protein A like domain"/>
    <property type="match status" value="1"/>
</dbReference>
<dbReference type="InterPro" id="IPR007543">
    <property type="entry name" value="LptD_C"/>
</dbReference>
<dbReference type="GO" id="GO:0015920">
    <property type="term" value="P:lipopolysaccharide transport"/>
    <property type="evidence" value="ECO:0007669"/>
    <property type="project" value="InterPro"/>
</dbReference>
<dbReference type="GO" id="GO:0009279">
    <property type="term" value="C:cell outer membrane"/>
    <property type="evidence" value="ECO:0007669"/>
    <property type="project" value="UniProtKB-SubCell"/>
</dbReference>
<dbReference type="HAMAP" id="MF_01411">
    <property type="entry name" value="LPS_assembly_LptD"/>
    <property type="match status" value="1"/>
</dbReference>
<comment type="subunit">
    <text evidence="4">Component of the lipopolysaccharide transport and assembly complex.</text>
</comment>
<protein>
    <recommendedName>
        <fullName evidence="4">LPS-assembly protein LptD</fullName>
    </recommendedName>
</protein>
<feature type="chain" id="PRO_5010392639" description="LPS-assembly protein LptD" evidence="4">
    <location>
        <begin position="23"/>
        <end position="740"/>
    </location>
</feature>
<accession>A0A0D6PHQ9</accession>
<keyword evidence="3 4" id="KW-0998">Cell outer membrane</keyword>
<feature type="domain" description="Organic solvent tolerance-like N-terminal" evidence="5">
    <location>
        <begin position="45"/>
        <end position="84"/>
    </location>
</feature>
<name>A0A0D6PHQ9_9PROT</name>
<dbReference type="AlphaFoldDB" id="A0A0D6PHQ9"/>
<dbReference type="InterPro" id="IPR020889">
    <property type="entry name" value="LipoPS_assembly_LptD"/>
</dbReference>
<evidence type="ECO:0000313" key="7">
    <source>
        <dbReference type="EMBL" id="GAN81305.1"/>
    </source>
</evidence>
<dbReference type="InterPro" id="IPR005653">
    <property type="entry name" value="OstA-like_N"/>
</dbReference>
<dbReference type="Proteomes" id="UP000032668">
    <property type="component" value="Unassembled WGS sequence"/>
</dbReference>
<keyword evidence="1 4" id="KW-0732">Signal</keyword>
<dbReference type="GO" id="GO:1990351">
    <property type="term" value="C:transporter complex"/>
    <property type="evidence" value="ECO:0007669"/>
    <property type="project" value="TreeGrafter"/>
</dbReference>
<evidence type="ECO:0000256" key="1">
    <source>
        <dbReference type="ARBA" id="ARBA00022729"/>
    </source>
</evidence>
<evidence type="ECO:0000259" key="6">
    <source>
        <dbReference type="Pfam" id="PF04453"/>
    </source>
</evidence>
<gene>
    <name evidence="4" type="primary">lptD</name>
    <name evidence="7" type="ORF">Aam_089_098</name>
</gene>
<dbReference type="GO" id="GO:0043165">
    <property type="term" value="P:Gram-negative-bacterium-type cell outer membrane assembly"/>
    <property type="evidence" value="ECO:0007669"/>
    <property type="project" value="UniProtKB-UniRule"/>
</dbReference>
<dbReference type="RefSeq" id="WP_082075728.1">
    <property type="nucleotide sequence ID" value="NZ_BANC01000087.1"/>
</dbReference>
<evidence type="ECO:0000256" key="3">
    <source>
        <dbReference type="ARBA" id="ARBA00023237"/>
    </source>
</evidence>
<evidence type="ECO:0000256" key="4">
    <source>
        <dbReference type="HAMAP-Rule" id="MF_01411"/>
    </source>
</evidence>
<comment type="caution">
    <text evidence="4">Lacks conserved residue(s) required for the propagation of feature annotation.</text>
</comment>